<dbReference type="RefSeq" id="WP_090674206.1">
    <property type="nucleotide sequence ID" value="NZ_FNIT01000006.1"/>
</dbReference>
<sequence>MPISKNLAARGAALALGLAPTVALAHPHVFVDARMEIVGGTGAELASIRNIWRFDELFSSSVVVDFDKNGNGTLDPDELEAVGETVRGSIAEWSYYTFLTTGGRDVKLAPPATIRGLYDHGQITLFFEMKPAEPVDLARDKVTFSVFDESYFVAFDFPDAQHFQLLDLPASCRQDFSRPDPDADAEDWMAQVSMLKPNQQLPSDGVNFAEALATKVDVTCAP</sequence>
<dbReference type="STRING" id="1166073.SAMN05192530_10630"/>
<dbReference type="InterPro" id="IPR018247">
    <property type="entry name" value="EF_Hand_1_Ca_BS"/>
</dbReference>
<reference evidence="2 3" key="1">
    <citation type="submission" date="2016-10" db="EMBL/GenBank/DDBJ databases">
        <authorList>
            <person name="de Groot N.N."/>
        </authorList>
    </citation>
    <scope>NUCLEOTIDE SEQUENCE [LARGE SCALE GENOMIC DNA]</scope>
    <source>
        <strain evidence="3">L7-484,KACC 16230,DSM 25025</strain>
    </source>
</reference>
<dbReference type="AlphaFoldDB" id="A0A1H0J7U9"/>
<feature type="signal peptide" evidence="1">
    <location>
        <begin position="1"/>
        <end position="25"/>
    </location>
</feature>
<evidence type="ECO:0000313" key="2">
    <source>
        <dbReference type="EMBL" id="SDO39411.1"/>
    </source>
</evidence>
<dbReference type="OrthoDB" id="1679673at2"/>
<dbReference type="InterPro" id="IPR016537">
    <property type="entry name" value="UCP008159_ABC"/>
</dbReference>
<protein>
    <submittedName>
        <fullName evidence="2">ABC-type uncharacterized transport system, substrate-binding protein</fullName>
    </submittedName>
</protein>
<evidence type="ECO:0000256" key="1">
    <source>
        <dbReference type="SAM" id="SignalP"/>
    </source>
</evidence>
<dbReference type="InterPro" id="IPR010412">
    <property type="entry name" value="DUF1007"/>
</dbReference>
<accession>A0A1H0J7U9</accession>
<feature type="chain" id="PRO_5011598138" evidence="1">
    <location>
        <begin position="26"/>
        <end position="222"/>
    </location>
</feature>
<dbReference type="EMBL" id="FNIT01000006">
    <property type="protein sequence ID" value="SDO39411.1"/>
    <property type="molecule type" value="Genomic_DNA"/>
</dbReference>
<dbReference type="PROSITE" id="PS00018">
    <property type="entry name" value="EF_HAND_1"/>
    <property type="match status" value="1"/>
</dbReference>
<dbReference type="Pfam" id="PF06226">
    <property type="entry name" value="DUF1007"/>
    <property type="match status" value="1"/>
</dbReference>
<proteinExistence type="predicted"/>
<name>A0A1H0J7U9_9HYPH</name>
<keyword evidence="3" id="KW-1185">Reference proteome</keyword>
<dbReference type="Proteomes" id="UP000198793">
    <property type="component" value="Unassembled WGS sequence"/>
</dbReference>
<dbReference type="PIRSF" id="PIRSF008159">
    <property type="entry name" value="UCP008159_ABC"/>
    <property type="match status" value="1"/>
</dbReference>
<gene>
    <name evidence="2" type="ORF">SAMN05192530_10630</name>
</gene>
<organism evidence="2 3">
    <name type="scientific">Aureimonas jatrophae</name>
    <dbReference type="NCBI Taxonomy" id="1166073"/>
    <lineage>
        <taxon>Bacteria</taxon>
        <taxon>Pseudomonadati</taxon>
        <taxon>Pseudomonadota</taxon>
        <taxon>Alphaproteobacteria</taxon>
        <taxon>Hyphomicrobiales</taxon>
        <taxon>Aurantimonadaceae</taxon>
        <taxon>Aureimonas</taxon>
    </lineage>
</organism>
<evidence type="ECO:0000313" key="3">
    <source>
        <dbReference type="Proteomes" id="UP000198793"/>
    </source>
</evidence>
<keyword evidence="1" id="KW-0732">Signal</keyword>